<dbReference type="PROSITE" id="PS51013">
    <property type="entry name" value="PANNEXIN"/>
    <property type="match status" value="1"/>
</dbReference>
<feature type="transmembrane region" description="Helical" evidence="9">
    <location>
        <begin position="234"/>
        <end position="253"/>
    </location>
</feature>
<dbReference type="GO" id="GO:0005243">
    <property type="term" value="F:gap junction channel activity"/>
    <property type="evidence" value="ECO:0007669"/>
    <property type="project" value="TreeGrafter"/>
</dbReference>
<feature type="transmembrane region" description="Helical" evidence="9">
    <location>
        <begin position="83"/>
        <end position="104"/>
    </location>
</feature>
<keyword evidence="6 9" id="KW-0406">Ion transport</keyword>
<evidence type="ECO:0000313" key="11">
    <source>
        <dbReference type="Proteomes" id="UP000242188"/>
    </source>
</evidence>
<evidence type="ECO:0000256" key="2">
    <source>
        <dbReference type="ARBA" id="ARBA00022448"/>
    </source>
</evidence>
<dbReference type="EMBL" id="NEDP02000337">
    <property type="protein sequence ID" value="OWF56106.1"/>
    <property type="molecule type" value="Genomic_DNA"/>
</dbReference>
<keyword evidence="4 9" id="KW-0812">Transmembrane</keyword>
<sequence length="469" mass="53622">MVGELALLATTVNTRTLFSPSHNTLVDVTLGPLCVSLYTLISFRRKASSPAHEIYNTMVWRPFLRHLTQSSLRLNDQCGRLNSTWTVGILVLCSLLTLYIHMAYDPVTCWTPAHFTSQTVKYTNKICWESSAYYLRNDDVNNNNEPLDSNPSPMTKPPYRWIPLILLVQALLFKLPDIVLSVGQGLVGFRFTKILGLTDGYETLNMADRAQMGRQVGRYVKSWIDSTVLKGCPWGWLTLLFLFTKLLYFINVITQLSIMNVVLKAENQTSFVQQLAEDISSNETLTWRTIDPKFLKVFLCDYSIRQITNTIRFSVQCTFNNITYYEMMFGFLWVWLMIVCVITGLSGLFHLILALVPVFRRRFVKSYLYLSEEVAPSPSDNDIAWFAGSEITEDGVCILKEIGEASSEHLVRDVVLYMWSTTHAQQIEGTRNQCVYPPNGNYGSTPETHQLQEFPHQPTRVGVYHHVND</sequence>
<protein>
    <recommendedName>
        <fullName evidence="9">Innexin</fullName>
    </recommendedName>
</protein>
<dbReference type="PRINTS" id="PR01262">
    <property type="entry name" value="INNEXIN"/>
</dbReference>
<comment type="caution">
    <text evidence="10">The sequence shown here is derived from an EMBL/GenBank/DDBJ whole genome shotgun (WGS) entry which is preliminary data.</text>
</comment>
<evidence type="ECO:0000256" key="5">
    <source>
        <dbReference type="ARBA" id="ARBA00022989"/>
    </source>
</evidence>
<reference evidence="10 11" key="1">
    <citation type="journal article" date="2017" name="Nat. Ecol. Evol.">
        <title>Scallop genome provides insights into evolution of bilaterian karyotype and development.</title>
        <authorList>
            <person name="Wang S."/>
            <person name="Zhang J."/>
            <person name="Jiao W."/>
            <person name="Li J."/>
            <person name="Xun X."/>
            <person name="Sun Y."/>
            <person name="Guo X."/>
            <person name="Huan P."/>
            <person name="Dong B."/>
            <person name="Zhang L."/>
            <person name="Hu X."/>
            <person name="Sun X."/>
            <person name="Wang J."/>
            <person name="Zhao C."/>
            <person name="Wang Y."/>
            <person name="Wang D."/>
            <person name="Huang X."/>
            <person name="Wang R."/>
            <person name="Lv J."/>
            <person name="Li Y."/>
            <person name="Zhang Z."/>
            <person name="Liu B."/>
            <person name="Lu W."/>
            <person name="Hui Y."/>
            <person name="Liang J."/>
            <person name="Zhou Z."/>
            <person name="Hou R."/>
            <person name="Li X."/>
            <person name="Liu Y."/>
            <person name="Li H."/>
            <person name="Ning X."/>
            <person name="Lin Y."/>
            <person name="Zhao L."/>
            <person name="Xing Q."/>
            <person name="Dou J."/>
            <person name="Li Y."/>
            <person name="Mao J."/>
            <person name="Guo H."/>
            <person name="Dou H."/>
            <person name="Li T."/>
            <person name="Mu C."/>
            <person name="Jiang W."/>
            <person name="Fu Q."/>
            <person name="Fu X."/>
            <person name="Miao Y."/>
            <person name="Liu J."/>
            <person name="Yu Q."/>
            <person name="Li R."/>
            <person name="Liao H."/>
            <person name="Li X."/>
            <person name="Kong Y."/>
            <person name="Jiang Z."/>
            <person name="Chourrout D."/>
            <person name="Li R."/>
            <person name="Bao Z."/>
        </authorList>
    </citation>
    <scope>NUCLEOTIDE SEQUENCE [LARGE SCALE GENOMIC DNA]</scope>
    <source>
        <strain evidence="10 11">PY_sf001</strain>
    </source>
</reference>
<dbReference type="InterPro" id="IPR000990">
    <property type="entry name" value="Innexin"/>
</dbReference>
<dbReference type="GO" id="GO:0034220">
    <property type="term" value="P:monoatomic ion transmembrane transport"/>
    <property type="evidence" value="ECO:0007669"/>
    <property type="project" value="UniProtKB-KW"/>
</dbReference>
<dbReference type="AlphaFoldDB" id="A0A210R591"/>
<dbReference type="PANTHER" id="PTHR11893">
    <property type="entry name" value="INNEXIN"/>
    <property type="match status" value="1"/>
</dbReference>
<dbReference type="PANTHER" id="PTHR11893:SF36">
    <property type="entry name" value="INNEXIN-5"/>
    <property type="match status" value="1"/>
</dbReference>
<dbReference type="OrthoDB" id="5867527at2759"/>
<dbReference type="GO" id="GO:0005921">
    <property type="term" value="C:gap junction"/>
    <property type="evidence" value="ECO:0007669"/>
    <property type="project" value="UniProtKB-UniRule"/>
</dbReference>
<evidence type="ECO:0000256" key="9">
    <source>
        <dbReference type="RuleBase" id="RU010713"/>
    </source>
</evidence>
<keyword evidence="11" id="KW-1185">Reference proteome</keyword>
<evidence type="ECO:0000313" key="10">
    <source>
        <dbReference type="EMBL" id="OWF56106.1"/>
    </source>
</evidence>
<keyword evidence="7 9" id="KW-0472">Membrane</keyword>
<keyword evidence="2 9" id="KW-0813">Transport</keyword>
<evidence type="ECO:0000256" key="3">
    <source>
        <dbReference type="ARBA" id="ARBA00022475"/>
    </source>
</evidence>
<feature type="transmembrane region" description="Helical" evidence="9">
    <location>
        <begin position="161"/>
        <end position="183"/>
    </location>
</feature>
<dbReference type="Proteomes" id="UP000242188">
    <property type="component" value="Unassembled WGS sequence"/>
</dbReference>
<comment type="similarity">
    <text evidence="9">Belongs to the pannexin family.</text>
</comment>
<accession>A0A210R591</accession>
<gene>
    <name evidence="9" type="primary">inx</name>
    <name evidence="10" type="ORF">KP79_PYT03651</name>
</gene>
<organism evidence="10 11">
    <name type="scientific">Mizuhopecten yessoensis</name>
    <name type="common">Japanese scallop</name>
    <name type="synonym">Patinopecten yessoensis</name>
    <dbReference type="NCBI Taxonomy" id="6573"/>
    <lineage>
        <taxon>Eukaryota</taxon>
        <taxon>Metazoa</taxon>
        <taxon>Spiralia</taxon>
        <taxon>Lophotrochozoa</taxon>
        <taxon>Mollusca</taxon>
        <taxon>Bivalvia</taxon>
        <taxon>Autobranchia</taxon>
        <taxon>Pteriomorphia</taxon>
        <taxon>Pectinida</taxon>
        <taxon>Pectinoidea</taxon>
        <taxon>Pectinidae</taxon>
        <taxon>Mizuhopecten</taxon>
    </lineage>
</organism>
<keyword evidence="3" id="KW-1003">Cell membrane</keyword>
<proteinExistence type="inferred from homology"/>
<comment type="subcellular location">
    <subcellularLocation>
        <location evidence="1 9">Cell membrane</location>
        <topology evidence="1 9">Multi-pass membrane protein</topology>
    </subcellularLocation>
</comment>
<evidence type="ECO:0000256" key="6">
    <source>
        <dbReference type="ARBA" id="ARBA00023065"/>
    </source>
</evidence>
<evidence type="ECO:0000256" key="7">
    <source>
        <dbReference type="ARBA" id="ARBA00023136"/>
    </source>
</evidence>
<evidence type="ECO:0000256" key="8">
    <source>
        <dbReference type="ARBA" id="ARBA00023303"/>
    </source>
</evidence>
<name>A0A210R591_MIZYE</name>
<keyword evidence="5 9" id="KW-1133">Transmembrane helix</keyword>
<dbReference type="GO" id="GO:0005886">
    <property type="term" value="C:plasma membrane"/>
    <property type="evidence" value="ECO:0007669"/>
    <property type="project" value="UniProtKB-SubCell"/>
</dbReference>
<comment type="function">
    <text evidence="9">Structural component of the gap junctions.</text>
</comment>
<evidence type="ECO:0000256" key="1">
    <source>
        <dbReference type="ARBA" id="ARBA00004651"/>
    </source>
</evidence>
<feature type="transmembrane region" description="Helical" evidence="9">
    <location>
        <begin position="332"/>
        <end position="359"/>
    </location>
</feature>
<evidence type="ECO:0000256" key="4">
    <source>
        <dbReference type="ARBA" id="ARBA00022692"/>
    </source>
</evidence>
<keyword evidence="8 9" id="KW-0407">Ion channel</keyword>
<dbReference type="Pfam" id="PF00876">
    <property type="entry name" value="Innexin"/>
    <property type="match status" value="1"/>
</dbReference>